<dbReference type="InterPro" id="IPR013249">
    <property type="entry name" value="RNA_pol_sigma70_r4_t2"/>
</dbReference>
<dbReference type="PANTHER" id="PTHR43133:SF50">
    <property type="entry name" value="ECF RNA POLYMERASE SIGMA FACTOR SIGM"/>
    <property type="match status" value="1"/>
</dbReference>
<dbReference type="Pfam" id="PF04542">
    <property type="entry name" value="Sigma70_r2"/>
    <property type="match status" value="1"/>
</dbReference>
<dbReference type="NCBIfam" id="TIGR02937">
    <property type="entry name" value="sigma70-ECF"/>
    <property type="match status" value="1"/>
</dbReference>
<dbReference type="InterPro" id="IPR013324">
    <property type="entry name" value="RNA_pol_sigma_r3/r4-like"/>
</dbReference>
<dbReference type="CDD" id="cd06171">
    <property type="entry name" value="Sigma70_r4"/>
    <property type="match status" value="1"/>
</dbReference>
<proteinExistence type="inferred from homology"/>
<keyword evidence="5" id="KW-0804">Transcription</keyword>
<evidence type="ECO:0000256" key="6">
    <source>
        <dbReference type="SAM" id="MobiDB-lite"/>
    </source>
</evidence>
<dbReference type="Pfam" id="PF08281">
    <property type="entry name" value="Sigma70_r4_2"/>
    <property type="match status" value="1"/>
</dbReference>
<dbReference type="Gene3D" id="1.10.1740.10">
    <property type="match status" value="1"/>
</dbReference>
<dbReference type="SUPFAM" id="SSF88946">
    <property type="entry name" value="Sigma2 domain of RNA polymerase sigma factors"/>
    <property type="match status" value="1"/>
</dbReference>
<evidence type="ECO:0000256" key="3">
    <source>
        <dbReference type="ARBA" id="ARBA00023082"/>
    </source>
</evidence>
<dbReference type="SUPFAM" id="SSF88659">
    <property type="entry name" value="Sigma3 and sigma4 domains of RNA polymerase sigma factors"/>
    <property type="match status" value="1"/>
</dbReference>
<evidence type="ECO:0000259" key="7">
    <source>
        <dbReference type="Pfam" id="PF04542"/>
    </source>
</evidence>
<accession>A0ABP8KH38</accession>
<dbReference type="NCBIfam" id="TIGR02983">
    <property type="entry name" value="SigE-fam_strep"/>
    <property type="match status" value="1"/>
</dbReference>
<evidence type="ECO:0000256" key="4">
    <source>
        <dbReference type="ARBA" id="ARBA00023125"/>
    </source>
</evidence>
<evidence type="ECO:0000256" key="5">
    <source>
        <dbReference type="ARBA" id="ARBA00023163"/>
    </source>
</evidence>
<feature type="region of interest" description="Disordered" evidence="6">
    <location>
        <begin position="158"/>
        <end position="185"/>
    </location>
</feature>
<comment type="similarity">
    <text evidence="1">Belongs to the sigma-70 factor family. ECF subfamily.</text>
</comment>
<name>A0ABP8KH38_9MICO</name>
<dbReference type="InterPro" id="IPR036388">
    <property type="entry name" value="WH-like_DNA-bd_sf"/>
</dbReference>
<dbReference type="Gene3D" id="1.10.10.10">
    <property type="entry name" value="Winged helix-like DNA-binding domain superfamily/Winged helix DNA-binding domain"/>
    <property type="match status" value="1"/>
</dbReference>
<comment type="caution">
    <text evidence="9">The sequence shown here is derived from an EMBL/GenBank/DDBJ whole genome shotgun (WGS) entry which is preliminary data.</text>
</comment>
<keyword evidence="4" id="KW-0238">DNA-binding</keyword>
<keyword evidence="10" id="KW-1185">Reference proteome</keyword>
<dbReference type="EMBL" id="BAABGM010000013">
    <property type="protein sequence ID" value="GAA4406553.1"/>
    <property type="molecule type" value="Genomic_DNA"/>
</dbReference>
<evidence type="ECO:0000313" key="9">
    <source>
        <dbReference type="EMBL" id="GAA4406553.1"/>
    </source>
</evidence>
<reference evidence="10" key="1">
    <citation type="journal article" date="2019" name="Int. J. Syst. Evol. Microbiol.">
        <title>The Global Catalogue of Microorganisms (GCM) 10K type strain sequencing project: providing services to taxonomists for standard genome sequencing and annotation.</title>
        <authorList>
            <consortium name="The Broad Institute Genomics Platform"/>
            <consortium name="The Broad Institute Genome Sequencing Center for Infectious Disease"/>
            <person name="Wu L."/>
            <person name="Ma J."/>
        </authorList>
    </citation>
    <scope>NUCLEOTIDE SEQUENCE [LARGE SCALE GENOMIC DNA]</scope>
    <source>
        <strain evidence="10">JCM 17809</strain>
    </source>
</reference>
<organism evidence="9 10">
    <name type="scientific">Fodinibacter luteus</name>
    <dbReference type="NCBI Taxonomy" id="552064"/>
    <lineage>
        <taxon>Bacteria</taxon>
        <taxon>Bacillati</taxon>
        <taxon>Actinomycetota</taxon>
        <taxon>Actinomycetes</taxon>
        <taxon>Micrococcales</taxon>
        <taxon>Intrasporangiaceae</taxon>
        <taxon>Fodinibacter (ex Wang et al. 2009)</taxon>
    </lineage>
</organism>
<dbReference type="PANTHER" id="PTHR43133">
    <property type="entry name" value="RNA POLYMERASE ECF-TYPE SIGMA FACTO"/>
    <property type="match status" value="1"/>
</dbReference>
<feature type="compositionally biased region" description="Pro residues" evidence="6">
    <location>
        <begin position="163"/>
        <end position="179"/>
    </location>
</feature>
<feature type="domain" description="RNA polymerase sigma factor 70 region 4 type 2" evidence="8">
    <location>
        <begin position="103"/>
        <end position="155"/>
    </location>
</feature>
<keyword evidence="3" id="KW-0731">Sigma factor</keyword>
<dbReference type="InterPro" id="IPR013325">
    <property type="entry name" value="RNA_pol_sigma_r2"/>
</dbReference>
<evidence type="ECO:0000256" key="1">
    <source>
        <dbReference type="ARBA" id="ARBA00010641"/>
    </source>
</evidence>
<dbReference type="InterPro" id="IPR014284">
    <property type="entry name" value="RNA_pol_sigma-70_dom"/>
</dbReference>
<protein>
    <submittedName>
        <fullName evidence="9">SigE family RNA polymerase sigma factor</fullName>
    </submittedName>
</protein>
<keyword evidence="2" id="KW-0805">Transcription regulation</keyword>
<gene>
    <name evidence="9" type="ORF">GCM10023168_21600</name>
</gene>
<dbReference type="Proteomes" id="UP001500945">
    <property type="component" value="Unassembled WGS sequence"/>
</dbReference>
<evidence type="ECO:0000259" key="8">
    <source>
        <dbReference type="Pfam" id="PF08281"/>
    </source>
</evidence>
<feature type="domain" description="RNA polymerase sigma-70 region 2" evidence="7">
    <location>
        <begin position="13"/>
        <end position="78"/>
    </location>
</feature>
<sequence length="185" mass="20779">MRQSDDDRFTAFVAANTATLFRTAYLMTGDSQRAEDLLQTTLVRVYQHWTRIEAMDRPVAYARKVLVNQSTSWWRRRSAHESPVLVRDDRSWDGHVDDIAEHERVWAAVLSLPPRQRAVTVLKYYEDLSEAEIAVTLDMAPGTVKSHGHAAARRLARLLAEPSDPPAEPSDLPARPPGPAQGVTP</sequence>
<dbReference type="InterPro" id="IPR039425">
    <property type="entry name" value="RNA_pol_sigma-70-like"/>
</dbReference>
<dbReference type="InterPro" id="IPR007627">
    <property type="entry name" value="RNA_pol_sigma70_r2"/>
</dbReference>
<dbReference type="RefSeq" id="WP_345205643.1">
    <property type="nucleotide sequence ID" value="NZ_BAABGM010000013.1"/>
</dbReference>
<dbReference type="InterPro" id="IPR014325">
    <property type="entry name" value="RNA_pol_sigma-E_actinobac"/>
</dbReference>
<evidence type="ECO:0000256" key="2">
    <source>
        <dbReference type="ARBA" id="ARBA00023015"/>
    </source>
</evidence>
<evidence type="ECO:0000313" key="10">
    <source>
        <dbReference type="Proteomes" id="UP001500945"/>
    </source>
</evidence>